<dbReference type="EMBL" id="KK704720">
    <property type="protein sequence ID" value="KFQ29541.1"/>
    <property type="molecule type" value="Genomic_DNA"/>
</dbReference>
<gene>
    <name evidence="1" type="ORF">N331_05618</name>
</gene>
<organism evidence="1 2">
    <name type="scientific">Merops nubicus</name>
    <name type="common">Northern carmine bee-eater</name>
    <dbReference type="NCBI Taxonomy" id="57421"/>
    <lineage>
        <taxon>Eukaryota</taxon>
        <taxon>Metazoa</taxon>
        <taxon>Chordata</taxon>
        <taxon>Craniata</taxon>
        <taxon>Vertebrata</taxon>
        <taxon>Euteleostomi</taxon>
        <taxon>Archelosauria</taxon>
        <taxon>Archosauria</taxon>
        <taxon>Dinosauria</taxon>
        <taxon>Saurischia</taxon>
        <taxon>Theropoda</taxon>
        <taxon>Coelurosauria</taxon>
        <taxon>Aves</taxon>
        <taxon>Neognathae</taxon>
        <taxon>Neoaves</taxon>
        <taxon>Telluraves</taxon>
        <taxon>Coraciimorphae</taxon>
        <taxon>Coraciiformes</taxon>
        <taxon>Meropidae</taxon>
        <taxon>Merops</taxon>
    </lineage>
</organism>
<reference evidence="1 2" key="1">
    <citation type="submission" date="2014-04" db="EMBL/GenBank/DDBJ databases">
        <title>Genome evolution of avian class.</title>
        <authorList>
            <person name="Zhang G."/>
            <person name="Li C."/>
        </authorList>
    </citation>
    <scope>NUCLEOTIDE SEQUENCE [LARGE SCALE GENOMIC DNA]</scope>
    <source>
        <strain evidence="1">BGI_N331</strain>
    </source>
</reference>
<keyword evidence="2" id="KW-1185">Reference proteome</keyword>
<accession>A0A091QSG0</accession>
<feature type="non-terminal residue" evidence="1">
    <location>
        <position position="44"/>
    </location>
</feature>
<protein>
    <submittedName>
        <fullName evidence="1">Uncharacterized protein</fullName>
    </submittedName>
</protein>
<feature type="non-terminal residue" evidence="1">
    <location>
        <position position="1"/>
    </location>
</feature>
<dbReference type="Proteomes" id="UP000052967">
    <property type="component" value="Unassembled WGS sequence"/>
</dbReference>
<proteinExistence type="predicted"/>
<name>A0A091QSG0_MERNU</name>
<sequence>LGHLPGHAGVGVLDLLVGRTRVAELLAGVGVVQVPPDARHVRRD</sequence>
<evidence type="ECO:0000313" key="1">
    <source>
        <dbReference type="EMBL" id="KFQ29541.1"/>
    </source>
</evidence>
<evidence type="ECO:0000313" key="2">
    <source>
        <dbReference type="Proteomes" id="UP000052967"/>
    </source>
</evidence>
<dbReference type="AlphaFoldDB" id="A0A091QSG0"/>